<keyword evidence="5" id="KW-0677">Repeat</keyword>
<dbReference type="GO" id="GO:0031267">
    <property type="term" value="F:small GTPase binding"/>
    <property type="evidence" value="ECO:0007669"/>
    <property type="project" value="InterPro"/>
</dbReference>
<evidence type="ECO:0000256" key="5">
    <source>
        <dbReference type="ARBA" id="ARBA00022737"/>
    </source>
</evidence>
<keyword evidence="4" id="KW-0963">Cytoplasm</keyword>
<dbReference type="Gene3D" id="1.25.10.10">
    <property type="entry name" value="Leucine-rich Repeat Variant"/>
    <property type="match status" value="1"/>
</dbReference>
<sequence length="1090" mass="119815">MDLKWTCPLLEDKLVAFSIQRGDATAQLKQCFKDPAIIPALCAVMSGSQNPQIRQSAAVMLRLRVKKHWKKISPNDRESLKGVVLQAFMQESDHTVQHSLSQLCAVMVKHETPDRWPALLQLLNQSTKSSNSHDRQVGLLLLNKVVDSNPEPFKPHYCQLLQLFSTVLQDHNNPTALYYCILTLTAITAYTGSEEMNQMRSIIPSLIIALKHLIMADQDQASEAMEVFNELMESEVSIIVPHVADIVRFCLEVGSDTTLSDSLRVKALSCIAFLIKLKSKTVLKQKLLNPILQAIFPVLTAVPPAGEQDPEDEEDDSGDGTDNDNPKHCAAQIIDTMALHMPPEKLFQQVMPFAQTCLASENPYQRKGGLMCLAVLAEGCADHIRTKMLSSMLQTVCQSLSDSNQVVRSAGLFALGQFSEYLQPEVSKYCAELMPLLLGYLSSLNQAKAGHVTKAFYALENFMENLGSDIEPYLPTLMETMLSALNNTENLKIKELAVSAIGAIANAAKELLVPYFTPVIESLKGFLTTTTEEMRSLQTQSLDTLSVLARTVGKDVFSPLAAECVRLGLNLTDTIDDPDLRRCTYSLYSAVSTVSPDCLTPHLTAITTVMLLALKSNEGITAHLEEDKTFVLLDDDDDDENEEEEKDAEDFLEDETEADVHDVAGFSVENAYIDEKEDACDALGEIAFNTGAAFQPFLESSFQQVYDLRDFPHEDVRRAAFGGMGQFCRAQHKVWKDNPTEANHQALQKLLDVVLPCFLETVRTEHERQVVMGVLESMNGIIKSCKEEVFRNPSRLKEVSHVIRDVLKKKTACQDGGGDEADDEDQQAEYDAMLQEFAGEGIPLVTSSVPADQFAPFLNDLLPLIMSKAKSSCTVADRSFSVGTIGEILDALVNVSGGQRVAGRLSNRLLPVLVAGVKDSDPEVRNNSVFALGCLAQAAGPIVVSDYPMMLSVFSNLLAKESDLRVIDNLCAALCRMIMSNVDAVPLEQVVPALVARLPLKEDMEENKTVFKCLAMLYTHSPALVVKLMKPIVAASSHVLCNKSVDQENQNALAMLMKELAQHHLADFQAAVSSLPAEQQAKLSAAISAL</sequence>
<dbReference type="InterPro" id="IPR016024">
    <property type="entry name" value="ARM-type_fold"/>
</dbReference>
<gene>
    <name evidence="12" type="primary">IPO4</name>
</gene>
<accession>A0A7N6A1F4</accession>
<dbReference type="GO" id="GO:0006606">
    <property type="term" value="P:protein import into nucleus"/>
    <property type="evidence" value="ECO:0007669"/>
    <property type="project" value="InterPro"/>
</dbReference>
<dbReference type="InterPro" id="IPR000357">
    <property type="entry name" value="HEAT"/>
</dbReference>
<proteinExistence type="predicted"/>
<dbReference type="InterPro" id="IPR001494">
    <property type="entry name" value="Importin-beta_N"/>
</dbReference>
<evidence type="ECO:0000256" key="1">
    <source>
        <dbReference type="ARBA" id="ARBA00004123"/>
    </source>
</evidence>
<reference evidence="12" key="2">
    <citation type="submission" date="2025-08" db="UniProtKB">
        <authorList>
            <consortium name="Ensembl"/>
        </authorList>
    </citation>
    <scope>IDENTIFICATION</scope>
</reference>
<dbReference type="SUPFAM" id="SSF48371">
    <property type="entry name" value="ARM repeat"/>
    <property type="match status" value="2"/>
</dbReference>
<dbReference type="InterPro" id="IPR011989">
    <property type="entry name" value="ARM-like"/>
</dbReference>
<dbReference type="InterPro" id="IPR057672">
    <property type="entry name" value="TPR_IPO4/5"/>
</dbReference>
<evidence type="ECO:0000256" key="9">
    <source>
        <dbReference type="PROSITE-ProRule" id="PRU00103"/>
    </source>
</evidence>
<evidence type="ECO:0000256" key="2">
    <source>
        <dbReference type="ARBA" id="ARBA00004496"/>
    </source>
</evidence>
<dbReference type="Pfam" id="PF25780">
    <property type="entry name" value="TPR_IPO5"/>
    <property type="match status" value="1"/>
</dbReference>
<dbReference type="InterPro" id="IPR021133">
    <property type="entry name" value="HEAT_type_2"/>
</dbReference>
<evidence type="ECO:0000313" key="12">
    <source>
        <dbReference type="Ensembl" id="ENSATEP00000041807.1"/>
    </source>
</evidence>
<dbReference type="Pfam" id="PF25574">
    <property type="entry name" value="TPR_IMB1"/>
    <property type="match status" value="1"/>
</dbReference>
<evidence type="ECO:0000256" key="7">
    <source>
        <dbReference type="ARBA" id="ARBA00022990"/>
    </source>
</evidence>
<dbReference type="AlphaFoldDB" id="A0A7N6A1F4"/>
<evidence type="ECO:0000256" key="6">
    <source>
        <dbReference type="ARBA" id="ARBA00022927"/>
    </source>
</evidence>
<dbReference type="InterPro" id="IPR058584">
    <property type="entry name" value="IMB1_TNPO1-like_TPR"/>
</dbReference>
<dbReference type="GO" id="GO:0005634">
    <property type="term" value="C:nucleus"/>
    <property type="evidence" value="ECO:0007669"/>
    <property type="project" value="UniProtKB-SubCell"/>
</dbReference>
<dbReference type="PROSITE" id="PS50077">
    <property type="entry name" value="HEAT_REPEAT"/>
    <property type="match status" value="1"/>
</dbReference>
<dbReference type="SMART" id="SM01349">
    <property type="entry name" value="TOG"/>
    <property type="match status" value="1"/>
</dbReference>
<evidence type="ECO:0000259" key="11">
    <source>
        <dbReference type="PROSITE" id="PS50166"/>
    </source>
</evidence>
<evidence type="ECO:0000256" key="3">
    <source>
        <dbReference type="ARBA" id="ARBA00022448"/>
    </source>
</evidence>
<evidence type="ECO:0000256" key="8">
    <source>
        <dbReference type="ARBA" id="ARBA00023242"/>
    </source>
</evidence>
<dbReference type="Ensembl" id="ENSATET00000048462.2">
    <property type="protein sequence ID" value="ENSATEP00000041807.1"/>
    <property type="gene ID" value="ENSATEG00000017082.3"/>
</dbReference>
<feature type="region of interest" description="Disordered" evidence="10">
    <location>
        <begin position="303"/>
        <end position="327"/>
    </location>
</feature>
<dbReference type="Proteomes" id="UP000265040">
    <property type="component" value="Chromosome 2"/>
</dbReference>
<dbReference type="SMART" id="SM00913">
    <property type="entry name" value="IBN_N"/>
    <property type="match status" value="2"/>
</dbReference>
<comment type="subcellular location">
    <subcellularLocation>
        <location evidence="2">Cytoplasm</location>
    </subcellularLocation>
    <subcellularLocation>
        <location evidence="1">Nucleus</location>
    </subcellularLocation>
</comment>
<dbReference type="GO" id="GO:0005737">
    <property type="term" value="C:cytoplasm"/>
    <property type="evidence" value="ECO:0007669"/>
    <property type="project" value="UniProtKB-SubCell"/>
</dbReference>
<feature type="compositionally biased region" description="Acidic residues" evidence="10">
    <location>
        <begin position="308"/>
        <end position="322"/>
    </location>
</feature>
<dbReference type="PROSITE" id="PS50166">
    <property type="entry name" value="IMPORTIN_B_NT"/>
    <property type="match status" value="1"/>
</dbReference>
<dbReference type="PANTHER" id="PTHR10527">
    <property type="entry name" value="IMPORTIN BETA"/>
    <property type="match status" value="1"/>
</dbReference>
<dbReference type="InterPro" id="IPR040122">
    <property type="entry name" value="Importin_beta"/>
</dbReference>
<evidence type="ECO:0000256" key="4">
    <source>
        <dbReference type="ARBA" id="ARBA00022490"/>
    </source>
</evidence>
<evidence type="ECO:0000256" key="10">
    <source>
        <dbReference type="SAM" id="MobiDB-lite"/>
    </source>
</evidence>
<dbReference type="Pfam" id="PF02985">
    <property type="entry name" value="HEAT"/>
    <property type="match status" value="1"/>
</dbReference>
<keyword evidence="8" id="KW-0539">Nucleus</keyword>
<keyword evidence="13" id="KW-1185">Reference proteome</keyword>
<name>A0A7N6A1F4_ANATE</name>
<feature type="domain" description="Importin N-terminal" evidence="11">
    <location>
        <begin position="24"/>
        <end position="90"/>
    </location>
</feature>
<organism evidence="12 13">
    <name type="scientific">Anabas testudineus</name>
    <name type="common">Climbing perch</name>
    <name type="synonym">Anthias testudineus</name>
    <dbReference type="NCBI Taxonomy" id="64144"/>
    <lineage>
        <taxon>Eukaryota</taxon>
        <taxon>Metazoa</taxon>
        <taxon>Chordata</taxon>
        <taxon>Craniata</taxon>
        <taxon>Vertebrata</taxon>
        <taxon>Euteleostomi</taxon>
        <taxon>Actinopterygii</taxon>
        <taxon>Neopterygii</taxon>
        <taxon>Teleostei</taxon>
        <taxon>Neoteleostei</taxon>
        <taxon>Acanthomorphata</taxon>
        <taxon>Anabantaria</taxon>
        <taxon>Anabantiformes</taxon>
        <taxon>Anabantoidei</taxon>
        <taxon>Anabantidae</taxon>
        <taxon>Anabas</taxon>
    </lineage>
</organism>
<feature type="repeat" description="HEAT" evidence="9">
    <location>
        <begin position="909"/>
        <end position="947"/>
    </location>
</feature>
<dbReference type="InterPro" id="IPR034085">
    <property type="entry name" value="TOG"/>
</dbReference>
<keyword evidence="3" id="KW-0813">Transport</keyword>
<reference evidence="12" key="1">
    <citation type="submission" date="2021-04" db="EMBL/GenBank/DDBJ databases">
        <authorList>
            <consortium name="Wellcome Sanger Institute Data Sharing"/>
        </authorList>
    </citation>
    <scope>NUCLEOTIDE SEQUENCE [LARGE SCALE GENOMIC DNA]</scope>
</reference>
<evidence type="ECO:0000313" key="13">
    <source>
        <dbReference type="Proteomes" id="UP000265040"/>
    </source>
</evidence>
<keyword evidence="6" id="KW-0653">Protein transport</keyword>
<reference evidence="12" key="3">
    <citation type="submission" date="2025-09" db="UniProtKB">
        <authorList>
            <consortium name="Ensembl"/>
        </authorList>
    </citation>
    <scope>IDENTIFICATION</scope>
</reference>
<protein>
    <recommendedName>
        <fullName evidence="11">Importin N-terminal domain-containing protein</fullName>
    </recommendedName>
</protein>
<dbReference type="GeneTree" id="ENSGT00550000075074"/>
<keyword evidence="7" id="KW-0007">Acetylation</keyword>
<dbReference type="Pfam" id="PF03810">
    <property type="entry name" value="IBN_N"/>
    <property type="match status" value="1"/>
</dbReference>